<feature type="region of interest" description="Disordered" evidence="1">
    <location>
        <begin position="106"/>
        <end position="130"/>
    </location>
</feature>
<evidence type="ECO:0000256" key="2">
    <source>
        <dbReference type="SAM" id="Phobius"/>
    </source>
</evidence>
<dbReference type="Proteomes" id="UP001054837">
    <property type="component" value="Unassembled WGS sequence"/>
</dbReference>
<feature type="region of interest" description="Disordered" evidence="1">
    <location>
        <begin position="31"/>
        <end position="68"/>
    </location>
</feature>
<protein>
    <submittedName>
        <fullName evidence="3">Uncharacterized protein</fullName>
    </submittedName>
</protein>
<dbReference type="AlphaFoldDB" id="A0AAV4RXI9"/>
<name>A0AAV4RXI9_9ARAC</name>
<evidence type="ECO:0000256" key="1">
    <source>
        <dbReference type="SAM" id="MobiDB-lite"/>
    </source>
</evidence>
<organism evidence="3 4">
    <name type="scientific">Caerostris darwini</name>
    <dbReference type="NCBI Taxonomy" id="1538125"/>
    <lineage>
        <taxon>Eukaryota</taxon>
        <taxon>Metazoa</taxon>
        <taxon>Ecdysozoa</taxon>
        <taxon>Arthropoda</taxon>
        <taxon>Chelicerata</taxon>
        <taxon>Arachnida</taxon>
        <taxon>Araneae</taxon>
        <taxon>Araneomorphae</taxon>
        <taxon>Entelegynae</taxon>
        <taxon>Araneoidea</taxon>
        <taxon>Araneidae</taxon>
        <taxon>Caerostris</taxon>
    </lineage>
</organism>
<gene>
    <name evidence="3" type="ORF">CDAR_263081</name>
</gene>
<feature type="compositionally biased region" description="Low complexity" evidence="1">
    <location>
        <begin position="107"/>
        <end position="121"/>
    </location>
</feature>
<keyword evidence="2" id="KW-0812">Transmembrane</keyword>
<sequence>MYEWRKVPANPIPFTPAVVVQSYPTNLKEYSYQHANESRPRGAKNGAEKEKKIKNKENDPLKDDPLPPSVAGIIGTKNKRANEVVPQAELCVVEFDYITALGGTGLTPASRSPTPTTSCSRRAGRTTSRPRSCAHQVSPLEIFIQGFALTFTTTFVWLFSFHFGAIVWTLQDFEEEKIKLCFWGLGGEWNITEGVSGCFVLDGDLSLPSPGRETEYKINFHTC</sequence>
<reference evidence="3 4" key="1">
    <citation type="submission" date="2021-06" db="EMBL/GenBank/DDBJ databases">
        <title>Caerostris darwini draft genome.</title>
        <authorList>
            <person name="Kono N."/>
            <person name="Arakawa K."/>
        </authorList>
    </citation>
    <scope>NUCLEOTIDE SEQUENCE [LARGE SCALE GENOMIC DNA]</scope>
</reference>
<evidence type="ECO:0000313" key="3">
    <source>
        <dbReference type="EMBL" id="GIY25606.1"/>
    </source>
</evidence>
<keyword evidence="2" id="KW-0472">Membrane</keyword>
<accession>A0AAV4RXI9</accession>
<keyword evidence="2" id="KW-1133">Transmembrane helix</keyword>
<feature type="transmembrane region" description="Helical" evidence="2">
    <location>
        <begin position="142"/>
        <end position="170"/>
    </location>
</feature>
<evidence type="ECO:0000313" key="4">
    <source>
        <dbReference type="Proteomes" id="UP001054837"/>
    </source>
</evidence>
<dbReference type="EMBL" id="BPLQ01006841">
    <property type="protein sequence ID" value="GIY25606.1"/>
    <property type="molecule type" value="Genomic_DNA"/>
</dbReference>
<keyword evidence="4" id="KW-1185">Reference proteome</keyword>
<comment type="caution">
    <text evidence="3">The sequence shown here is derived from an EMBL/GenBank/DDBJ whole genome shotgun (WGS) entry which is preliminary data.</text>
</comment>
<proteinExistence type="predicted"/>
<feature type="compositionally biased region" description="Basic and acidic residues" evidence="1">
    <location>
        <begin position="36"/>
        <end position="65"/>
    </location>
</feature>